<evidence type="ECO:0000256" key="1">
    <source>
        <dbReference type="ARBA" id="ARBA00001966"/>
    </source>
</evidence>
<dbReference type="PANTHER" id="PTHR10887:SF433">
    <property type="entry name" value="DNA REPLICATION ATP-DEPENDENT HELICASE_NUCLEASE DNA2"/>
    <property type="match status" value="1"/>
</dbReference>
<feature type="region of interest" description="Disordered" evidence="21">
    <location>
        <begin position="1"/>
        <end position="69"/>
    </location>
</feature>
<feature type="region of interest" description="Disordered" evidence="21">
    <location>
        <begin position="403"/>
        <end position="437"/>
    </location>
</feature>
<feature type="domain" description="DNA2/NAM7 helicase-like C-terminal" evidence="25">
    <location>
        <begin position="1584"/>
        <end position="1791"/>
    </location>
</feature>
<feature type="region of interest" description="Disordered" evidence="21">
    <location>
        <begin position="361"/>
        <end position="387"/>
    </location>
</feature>
<evidence type="ECO:0000256" key="6">
    <source>
        <dbReference type="ARBA" id="ARBA00022705"/>
    </source>
</evidence>
<evidence type="ECO:0000313" key="26">
    <source>
        <dbReference type="EMBL" id="KAI3438470.1"/>
    </source>
</evidence>
<name>A0A9D4TZ23_CHLVU</name>
<dbReference type="OrthoDB" id="306218at2759"/>
<dbReference type="Pfam" id="PF13087">
    <property type="entry name" value="AAA_12"/>
    <property type="match status" value="1"/>
</dbReference>
<feature type="compositionally biased region" description="Low complexity" evidence="21">
    <location>
        <begin position="998"/>
        <end position="1021"/>
    </location>
</feature>
<keyword evidence="8" id="KW-0479">Metal-binding</keyword>
<keyword evidence="10" id="KW-0227">DNA damage</keyword>
<dbReference type="InterPro" id="IPR014808">
    <property type="entry name" value="DNA_replication_fac_Dna2_N"/>
</dbReference>
<sequence>MATKAANQKKQRLPDSKDITRFFGRADQDAAAHPPARDELPARHTLPPGPGAAPADHSQAGGIAAATPAQSALHKHLTALQDMRPADSFAMSQDTDAMQVVWHDSPGDGSSHARPRPFSMLGRTTSTAPAAAAAAATAAATAAAGGPRELTAIKQRIISVAQKPRDTRRLGAAPVGHGGRMQSEQFLEGLLARQGLQEPDGGGTLQQQKGTAGGTTAPEYSGQSGAPSDTAAGMGGLSHCPSSQRTPGTHLRGILKRPVGGGGASGGRSVGGTGGKHTPASSVKFRLHGSSGRRKPGAARHSGSSGRQRHAGQKRKALLDLLEQVELTIVQPAGEAEQQGQQQGARAVSPRDALCGAAAAGASVCGDPGTLSDKENSAGGGSRSQEGAAGVGAAAAAASTYAGPTGSQQLMPPPGGVRCCGELPAKQPQGPAAAGAAVDARGPVGTTAAAAAAAAAAASSVLQVKQARPGTAEREHWQAGGCTGGGSGGKDVSVAAGGGKEADADDADDDDDDALMAQLELELLAQVERRQAAARHGPAPAAPAPPLGWPAAGQQQAQDAPHRPQSAPPPAQHPATVQQLAQQQQRQAAAGRLKCPPRSPLNKRAVRPAQRPASAVGAPASPPARSAAPAVALAAEPAGPEDDACEHVTAVPAAVPPVPVPCQLAPASDSDWGDDGLDADLLDQFETAAFQQHAQRSAAGQNPAGGGASGGTSSSGRMATGGGDRQPVEPAQGQAPVYPGDRAEVYYEIREVHATPHEQVLLLHNKYQDRSVYAHLQAPWADLPYRVGDAVNLLADLDMFDGHLHCELTLDRGMLVLHPDLLLSGTRITTSHECPRRSFLDERVAGDGSNDKAVKGTLTHNLIQAPLTEGLRSTPQLVGVARRVVAQATEALLEVQLSEEAALECLRAAVPGIQRWMHRFLRPGPGPDSLLGAGMDYSSGRDIRRLLAVREVLDIEESIWSTKYGVKGMIDISAQLALDEMGKVQRGGGAPSNAAWMQAAGVSAAQQQQQQGQQGQHAAAPPEQPGRQLTVAPVEIKTGKAHDSHRAQVLLYLLLMEERYGRPLDWGMLWYTTQTDPLLVLKRPAELSCLMAVRNRLAAAIAHKEMPELTDEKRQCNWCFQQLNCAVAFKAQGGGAATADAFVRPSTDRGGGALDGVQQELGAKYERAAGHMTAADCEFLRSWEALVTLEEGHGWARRPEIWAMPGKERQRLGRCVAGLALSQVDEQQLLYTFCRPDGGATDCSFSEGEMLLLSVEGQHTAVARGFFHACTATHLTVSLNKALRRGLLQPEGSAAAPHAAALPAAGAVPAVPVGGPQPAFDAAVRWRLDRDEVSSTFVRLRGNLFALFRRQYESFKDPQSNRTSYGGETLESQHAAKLRRLVVALQAPAFLPSCHPSQPDPTPSGMNSEQHAAVSRVLAAEDYTLVLGMPGSGKTTTIVSMVQALVAQGKRVLLTSYTNSAVDNILMKLAAQGVPFVRLGREAGVHPAVRPWVPGGARYPLKTTRELARLADCTPVFGATCFGVNHPMLRGRLFDVCIIDEAGQMVLPAALGPLLCARTFVLVGDHNQLPPLVTCKEAEAGGLGESLFKRLSEAHPSAVVTLPVQYRMAADIMALPNALIYNDALRCGTDGVAQAALQLPAAAAAVVAALPPWLQAVLDPQRRVLFLDTAAVQGARESVAGDALCNGGEAGMVVQLLQAAVAAGVPQEQIGVISPYRSQVALLGRLSRGAALEGVEVLTVDKCQGRDKDFIAVSLVRSNTEGDAGKLLADWRRINVAITRARCKLVLLGDAACLSSIPLFARLLGLVRDRGWYLQLPVDAAAA</sequence>
<keyword evidence="17" id="KW-0234">DNA repair</keyword>
<dbReference type="Pfam" id="PF01930">
    <property type="entry name" value="Cas_Cas4"/>
    <property type="match status" value="1"/>
</dbReference>
<accession>A0A9D4TZ23</accession>
<feature type="region of interest" description="Disordered" evidence="21">
    <location>
        <begin position="998"/>
        <end position="1026"/>
    </location>
</feature>
<keyword evidence="14" id="KW-0408">Iron</keyword>
<evidence type="ECO:0000256" key="8">
    <source>
        <dbReference type="ARBA" id="ARBA00022723"/>
    </source>
</evidence>
<keyword evidence="19" id="KW-0511">Multifunctional enzyme</keyword>
<evidence type="ECO:0000256" key="18">
    <source>
        <dbReference type="ARBA" id="ARBA00023242"/>
    </source>
</evidence>
<evidence type="ECO:0000259" key="25">
    <source>
        <dbReference type="Pfam" id="PF13087"/>
    </source>
</evidence>
<evidence type="ECO:0000256" key="9">
    <source>
        <dbReference type="ARBA" id="ARBA00022741"/>
    </source>
</evidence>
<feature type="domain" description="DNA2/NAM7 helicase helicase" evidence="24">
    <location>
        <begin position="1516"/>
        <end position="1574"/>
    </location>
</feature>
<keyword evidence="12" id="KW-0347">Helicase</keyword>
<dbReference type="GO" id="GO:0003677">
    <property type="term" value="F:DNA binding"/>
    <property type="evidence" value="ECO:0007669"/>
    <property type="project" value="UniProtKB-KW"/>
</dbReference>
<dbReference type="EMBL" id="SIDB01000001">
    <property type="protein sequence ID" value="KAI3438470.1"/>
    <property type="molecule type" value="Genomic_DNA"/>
</dbReference>
<proteinExistence type="inferred from homology"/>
<evidence type="ECO:0000256" key="4">
    <source>
        <dbReference type="ARBA" id="ARBA00012551"/>
    </source>
</evidence>
<evidence type="ECO:0000256" key="12">
    <source>
        <dbReference type="ARBA" id="ARBA00022806"/>
    </source>
</evidence>
<evidence type="ECO:0000256" key="5">
    <source>
        <dbReference type="ARBA" id="ARBA00022485"/>
    </source>
</evidence>
<feature type="compositionally biased region" description="Basic residues" evidence="21">
    <location>
        <begin position="285"/>
        <end position="298"/>
    </location>
</feature>
<dbReference type="GO" id="GO:0051539">
    <property type="term" value="F:4 iron, 4 sulfur cluster binding"/>
    <property type="evidence" value="ECO:0007669"/>
    <property type="project" value="UniProtKB-KW"/>
</dbReference>
<reference evidence="26" key="1">
    <citation type="journal article" date="2019" name="Plant J.">
        <title>Chlorella vulgaris genome assembly and annotation reveals the molecular basis for metabolic acclimation to high light conditions.</title>
        <authorList>
            <person name="Cecchin M."/>
            <person name="Marcolungo L."/>
            <person name="Rossato M."/>
            <person name="Girolomoni L."/>
            <person name="Cosentino E."/>
            <person name="Cuine S."/>
            <person name="Li-Beisson Y."/>
            <person name="Delledonne M."/>
            <person name="Ballottari M."/>
        </authorList>
    </citation>
    <scope>NUCLEOTIDE SEQUENCE</scope>
    <source>
        <strain evidence="26">211/11P</strain>
    </source>
</reference>
<dbReference type="GO" id="GO:0017108">
    <property type="term" value="F:5'-flap endonuclease activity"/>
    <property type="evidence" value="ECO:0007669"/>
    <property type="project" value="TreeGrafter"/>
</dbReference>
<keyword evidence="16" id="KW-0238">DNA-binding</keyword>
<dbReference type="InterPro" id="IPR041677">
    <property type="entry name" value="DNA2/NAM7_AAA_11"/>
</dbReference>
<evidence type="ECO:0000256" key="19">
    <source>
        <dbReference type="ARBA" id="ARBA00023268"/>
    </source>
</evidence>
<dbReference type="InterPro" id="IPR026851">
    <property type="entry name" value="Dna2/JHS1_DEXXQ-box"/>
</dbReference>
<organism evidence="26 27">
    <name type="scientific">Chlorella vulgaris</name>
    <name type="common">Green alga</name>
    <dbReference type="NCBI Taxonomy" id="3077"/>
    <lineage>
        <taxon>Eukaryota</taxon>
        <taxon>Viridiplantae</taxon>
        <taxon>Chlorophyta</taxon>
        <taxon>core chlorophytes</taxon>
        <taxon>Trebouxiophyceae</taxon>
        <taxon>Chlorellales</taxon>
        <taxon>Chlorellaceae</taxon>
        <taxon>Chlorella clade</taxon>
        <taxon>Chlorella</taxon>
    </lineage>
</organism>
<dbReference type="PANTHER" id="PTHR10887">
    <property type="entry name" value="DNA2/NAM7 HELICASE FAMILY"/>
    <property type="match status" value="1"/>
</dbReference>
<evidence type="ECO:0000259" key="23">
    <source>
        <dbReference type="Pfam" id="PF08696"/>
    </source>
</evidence>
<reference evidence="26" key="2">
    <citation type="submission" date="2020-11" db="EMBL/GenBank/DDBJ databases">
        <authorList>
            <person name="Cecchin M."/>
            <person name="Marcolungo L."/>
            <person name="Rossato M."/>
            <person name="Girolomoni L."/>
            <person name="Cosentino E."/>
            <person name="Cuine S."/>
            <person name="Li-Beisson Y."/>
            <person name="Delledonne M."/>
            <person name="Ballottari M."/>
        </authorList>
    </citation>
    <scope>NUCLEOTIDE SEQUENCE</scope>
    <source>
        <strain evidence="26">211/11P</strain>
        <tissue evidence="26">Whole cell</tissue>
    </source>
</reference>
<dbReference type="GO" id="GO:0005737">
    <property type="term" value="C:cytoplasm"/>
    <property type="evidence" value="ECO:0007669"/>
    <property type="project" value="TreeGrafter"/>
</dbReference>
<evidence type="ECO:0000256" key="17">
    <source>
        <dbReference type="ARBA" id="ARBA00023204"/>
    </source>
</evidence>
<evidence type="ECO:0000256" key="10">
    <source>
        <dbReference type="ARBA" id="ARBA00022763"/>
    </source>
</evidence>
<comment type="subcellular location">
    <subcellularLocation>
        <location evidence="2">Nucleus</location>
    </subcellularLocation>
</comment>
<evidence type="ECO:0000256" key="11">
    <source>
        <dbReference type="ARBA" id="ARBA00022801"/>
    </source>
</evidence>
<dbReference type="Proteomes" id="UP001055712">
    <property type="component" value="Unassembled WGS sequence"/>
</dbReference>
<keyword evidence="9" id="KW-0547">Nucleotide-binding</keyword>
<evidence type="ECO:0000256" key="15">
    <source>
        <dbReference type="ARBA" id="ARBA00023014"/>
    </source>
</evidence>
<dbReference type="GO" id="GO:0006281">
    <property type="term" value="P:DNA repair"/>
    <property type="evidence" value="ECO:0007669"/>
    <property type="project" value="UniProtKB-KW"/>
</dbReference>
<dbReference type="EC" id="3.6.4.12" evidence="4"/>
<evidence type="ECO:0000256" key="7">
    <source>
        <dbReference type="ARBA" id="ARBA00022722"/>
    </source>
</evidence>
<dbReference type="InterPro" id="IPR022765">
    <property type="entry name" value="Dna2/Cas4_DUF83"/>
</dbReference>
<feature type="domain" description="DNA replication factor Dna2 N-terminal" evidence="23">
    <location>
        <begin position="772"/>
        <end position="975"/>
    </location>
</feature>
<evidence type="ECO:0000256" key="2">
    <source>
        <dbReference type="ARBA" id="ARBA00004123"/>
    </source>
</evidence>
<evidence type="ECO:0000256" key="21">
    <source>
        <dbReference type="SAM" id="MobiDB-lite"/>
    </source>
</evidence>
<keyword evidence="11" id="KW-0378">Hydrolase</keyword>
<keyword evidence="7" id="KW-0540">Nuclease</keyword>
<evidence type="ECO:0000256" key="14">
    <source>
        <dbReference type="ARBA" id="ARBA00023004"/>
    </source>
</evidence>
<keyword evidence="5" id="KW-0004">4Fe-4S</keyword>
<dbReference type="Pfam" id="PF08696">
    <property type="entry name" value="Dna2"/>
    <property type="match status" value="1"/>
</dbReference>
<dbReference type="GO" id="GO:0005524">
    <property type="term" value="F:ATP binding"/>
    <property type="evidence" value="ECO:0007669"/>
    <property type="project" value="UniProtKB-KW"/>
</dbReference>
<comment type="similarity">
    <text evidence="3">Belongs to the DNA2/NAM7 helicase family.</text>
</comment>
<feature type="region of interest" description="Disordered" evidence="21">
    <location>
        <begin position="692"/>
        <end position="739"/>
    </location>
</feature>
<dbReference type="Gene3D" id="3.90.320.10">
    <property type="match status" value="1"/>
</dbReference>
<feature type="compositionally biased region" description="Gly residues" evidence="21">
    <location>
        <begin position="259"/>
        <end position="275"/>
    </location>
</feature>
<dbReference type="InterPro" id="IPR047187">
    <property type="entry name" value="SF1_C_Upf1"/>
</dbReference>
<evidence type="ECO:0000313" key="27">
    <source>
        <dbReference type="Proteomes" id="UP001055712"/>
    </source>
</evidence>
<comment type="caution">
    <text evidence="26">The sequence shown here is derived from an EMBL/GenBank/DDBJ whole genome shotgun (WGS) entry which is preliminary data.</text>
</comment>
<dbReference type="InterPro" id="IPR041679">
    <property type="entry name" value="DNA2/NAM7-like_C"/>
</dbReference>
<feature type="domain" description="DUF83" evidence="22">
    <location>
        <begin position="1031"/>
        <end position="1125"/>
    </location>
</feature>
<comment type="catalytic activity">
    <reaction evidence="20">
        <text>ATP + H2O = ADP + phosphate + H(+)</text>
        <dbReference type="Rhea" id="RHEA:13065"/>
        <dbReference type="ChEBI" id="CHEBI:15377"/>
        <dbReference type="ChEBI" id="CHEBI:15378"/>
        <dbReference type="ChEBI" id="CHEBI:30616"/>
        <dbReference type="ChEBI" id="CHEBI:43474"/>
        <dbReference type="ChEBI" id="CHEBI:456216"/>
        <dbReference type="EC" id="3.6.4.12"/>
    </reaction>
</comment>
<protein>
    <recommendedName>
        <fullName evidence="4">DNA helicase</fullName>
        <ecNumber evidence="4">3.6.4.12</ecNumber>
    </recommendedName>
</protein>
<feature type="compositionally biased region" description="Low complexity" evidence="21">
    <location>
        <begin position="573"/>
        <end position="590"/>
    </location>
</feature>
<dbReference type="InterPro" id="IPR045055">
    <property type="entry name" value="DNA2/NAM7-like"/>
</dbReference>
<feature type="compositionally biased region" description="Low complexity" evidence="21">
    <location>
        <begin position="549"/>
        <end position="565"/>
    </location>
</feature>
<feature type="compositionally biased region" description="Low complexity" evidence="21">
    <location>
        <begin position="611"/>
        <end position="638"/>
    </location>
</feature>
<evidence type="ECO:0000259" key="24">
    <source>
        <dbReference type="Pfam" id="PF13086"/>
    </source>
</evidence>
<dbReference type="Pfam" id="PF13086">
    <property type="entry name" value="AAA_11"/>
    <property type="match status" value="2"/>
</dbReference>
<evidence type="ECO:0000256" key="13">
    <source>
        <dbReference type="ARBA" id="ARBA00022840"/>
    </source>
</evidence>
<comment type="cofactor">
    <cofactor evidence="1">
        <name>[4Fe-4S] cluster</name>
        <dbReference type="ChEBI" id="CHEBI:49883"/>
    </cofactor>
</comment>
<feature type="region of interest" description="Disordered" evidence="21">
    <location>
        <begin position="529"/>
        <end position="639"/>
    </location>
</feature>
<dbReference type="InterPro" id="IPR027417">
    <property type="entry name" value="P-loop_NTPase"/>
</dbReference>
<gene>
    <name evidence="26" type="ORF">D9Q98_000899</name>
</gene>
<feature type="domain" description="DNA2/NAM7 helicase helicase" evidence="24">
    <location>
        <begin position="1406"/>
        <end position="1490"/>
    </location>
</feature>
<keyword evidence="6" id="KW-0235">DNA replication</keyword>
<keyword evidence="13" id="KW-0067">ATP-binding</keyword>
<keyword evidence="15" id="KW-0411">Iron-sulfur</keyword>
<keyword evidence="27" id="KW-1185">Reference proteome</keyword>
<evidence type="ECO:0000256" key="20">
    <source>
        <dbReference type="ARBA" id="ARBA00047995"/>
    </source>
</evidence>
<evidence type="ECO:0000256" key="3">
    <source>
        <dbReference type="ARBA" id="ARBA00007913"/>
    </source>
</evidence>
<dbReference type="CDD" id="cd18041">
    <property type="entry name" value="DEXXQc_DNA2"/>
    <property type="match status" value="1"/>
</dbReference>
<dbReference type="GO" id="GO:0005634">
    <property type="term" value="C:nucleus"/>
    <property type="evidence" value="ECO:0007669"/>
    <property type="project" value="UniProtKB-SubCell"/>
</dbReference>
<dbReference type="GO" id="GO:0071932">
    <property type="term" value="P:replication fork reversal"/>
    <property type="evidence" value="ECO:0007669"/>
    <property type="project" value="TreeGrafter"/>
</dbReference>
<feature type="compositionally biased region" description="Low complexity" evidence="21">
    <location>
        <begin position="424"/>
        <end position="437"/>
    </location>
</feature>
<dbReference type="SUPFAM" id="SSF52540">
    <property type="entry name" value="P-loop containing nucleoside triphosphate hydrolases"/>
    <property type="match status" value="1"/>
</dbReference>
<evidence type="ECO:0000256" key="16">
    <source>
        <dbReference type="ARBA" id="ARBA00023125"/>
    </source>
</evidence>
<feature type="region of interest" description="Disordered" evidence="21">
    <location>
        <begin position="466"/>
        <end position="510"/>
    </location>
</feature>
<evidence type="ECO:0000259" key="22">
    <source>
        <dbReference type="Pfam" id="PF01930"/>
    </source>
</evidence>
<dbReference type="GO" id="GO:0017116">
    <property type="term" value="F:single-stranded DNA helicase activity"/>
    <property type="evidence" value="ECO:0007669"/>
    <property type="project" value="InterPro"/>
</dbReference>
<dbReference type="GO" id="GO:0046872">
    <property type="term" value="F:metal ion binding"/>
    <property type="evidence" value="ECO:0007669"/>
    <property type="project" value="UniProtKB-KW"/>
</dbReference>
<feature type="region of interest" description="Disordered" evidence="21">
    <location>
        <begin position="101"/>
        <end position="125"/>
    </location>
</feature>
<feature type="compositionally biased region" description="Basic and acidic residues" evidence="21">
    <location>
        <begin position="12"/>
        <end position="42"/>
    </location>
</feature>
<keyword evidence="18" id="KW-0539">Nucleus</keyword>
<dbReference type="CDD" id="cd18808">
    <property type="entry name" value="SF1_C_Upf1"/>
    <property type="match status" value="1"/>
</dbReference>
<dbReference type="Gene3D" id="3.40.50.300">
    <property type="entry name" value="P-loop containing nucleotide triphosphate hydrolases"/>
    <property type="match status" value="3"/>
</dbReference>
<dbReference type="InterPro" id="IPR011604">
    <property type="entry name" value="PDDEXK-like_dom_sf"/>
</dbReference>
<feature type="region of interest" description="Disordered" evidence="21">
    <location>
        <begin position="195"/>
        <end position="314"/>
    </location>
</feature>